<organism evidence="2">
    <name type="scientific">marine sediment metagenome</name>
    <dbReference type="NCBI Taxonomy" id="412755"/>
    <lineage>
        <taxon>unclassified sequences</taxon>
        <taxon>metagenomes</taxon>
        <taxon>ecological metagenomes</taxon>
    </lineage>
</organism>
<sequence>MATEKSNSISQFQPYLECDICGSTDIVDTDRGYVCRDCGIVLEIQKLQYDKPYNENIVQYSRRLGTTQIGTKRERLISPDSRRLDRLNRYNLVVDNEKAEIEKARAEISTIFSNLNISEYKDLKDMVLET</sequence>
<evidence type="ECO:0000313" key="2">
    <source>
        <dbReference type="EMBL" id="KKL46185.1"/>
    </source>
</evidence>
<protein>
    <recommendedName>
        <fullName evidence="3">TFIIB-type domain-containing protein</fullName>
    </recommendedName>
</protein>
<keyword evidence="1" id="KW-0175">Coiled coil</keyword>
<dbReference type="AlphaFoldDB" id="A0A0F9EMM8"/>
<gene>
    <name evidence="2" type="ORF">LCGC14_2348100</name>
</gene>
<feature type="non-terminal residue" evidence="2">
    <location>
        <position position="130"/>
    </location>
</feature>
<dbReference type="Gene3D" id="1.10.472.170">
    <property type="match status" value="1"/>
</dbReference>
<proteinExistence type="predicted"/>
<name>A0A0F9EMM8_9ZZZZ</name>
<dbReference type="EMBL" id="LAZR01034126">
    <property type="protein sequence ID" value="KKL46185.1"/>
    <property type="molecule type" value="Genomic_DNA"/>
</dbReference>
<reference evidence="2" key="1">
    <citation type="journal article" date="2015" name="Nature">
        <title>Complex archaea that bridge the gap between prokaryotes and eukaryotes.</title>
        <authorList>
            <person name="Spang A."/>
            <person name="Saw J.H."/>
            <person name="Jorgensen S.L."/>
            <person name="Zaremba-Niedzwiedzka K."/>
            <person name="Martijn J."/>
            <person name="Lind A.E."/>
            <person name="van Eijk R."/>
            <person name="Schleper C."/>
            <person name="Guy L."/>
            <person name="Ettema T.J."/>
        </authorList>
    </citation>
    <scope>NUCLEOTIDE SEQUENCE</scope>
</reference>
<feature type="coiled-coil region" evidence="1">
    <location>
        <begin position="87"/>
        <end position="114"/>
    </location>
</feature>
<accession>A0A0F9EMM8</accession>
<evidence type="ECO:0000256" key="1">
    <source>
        <dbReference type="SAM" id="Coils"/>
    </source>
</evidence>
<comment type="caution">
    <text evidence="2">The sequence shown here is derived from an EMBL/GenBank/DDBJ whole genome shotgun (WGS) entry which is preliminary data.</text>
</comment>
<dbReference type="SUPFAM" id="SSF57783">
    <property type="entry name" value="Zinc beta-ribbon"/>
    <property type="match status" value="1"/>
</dbReference>
<evidence type="ECO:0008006" key="3">
    <source>
        <dbReference type="Google" id="ProtNLM"/>
    </source>
</evidence>